<dbReference type="Gene3D" id="2.80.10.50">
    <property type="match status" value="1"/>
</dbReference>
<proteinExistence type="predicted"/>
<dbReference type="GO" id="GO:0046373">
    <property type="term" value="P:L-arabinose metabolic process"/>
    <property type="evidence" value="ECO:0007669"/>
    <property type="project" value="InterPro"/>
</dbReference>
<dbReference type="PANTHER" id="PTHR43301">
    <property type="entry name" value="ARABINAN ENDO-1,5-ALPHA-L-ARABINOSIDASE"/>
    <property type="match status" value="1"/>
</dbReference>
<evidence type="ECO:0000256" key="2">
    <source>
        <dbReference type="SAM" id="SignalP"/>
    </source>
</evidence>
<keyword evidence="2" id="KW-0732">Signal</keyword>
<dbReference type="CDD" id="cd23399">
    <property type="entry name" value="beta-trefoil_ABD_ABFB"/>
    <property type="match status" value="1"/>
</dbReference>
<feature type="signal peptide" evidence="2">
    <location>
        <begin position="1"/>
        <end position="23"/>
    </location>
</feature>
<dbReference type="InterPro" id="IPR036195">
    <property type="entry name" value="AbfB_ABD_sf"/>
</dbReference>
<feature type="compositionally biased region" description="Low complexity" evidence="1">
    <location>
        <begin position="32"/>
        <end position="56"/>
    </location>
</feature>
<evidence type="ECO:0000259" key="3">
    <source>
        <dbReference type="Pfam" id="PF05270"/>
    </source>
</evidence>
<keyword evidence="5" id="KW-1185">Reference proteome</keyword>
<sequence length="469" mass="51303">MNLSSFPRRSLAHAALVLLVALAGVVTPTRSAPARSAPARSAPAQSAPVHAAAPPAGSTSRYTMTAFTNSSESNMYVYEAPDATGFRLRRGPAYTPPSGLIRDPSIIRHTDGYYYIVYTTNWTGNTIGFARSSDRLSWTFLRNHTIPLSGVANTWAPEWFVDTDGSVNVIVSLSTTGSDFKPYKLTATNAALSAWTAPTVLSGIGPNYIDTFIVKVNGTYHAFTKQETTKYIEYATAASLTGPYTFQRTGDWAGWGGPREGQSLVRLDNGGWRIYFDGYTVGKYFFSDSVDGFRTWTPPAELPALSGFARHFTVLKETVSGGASLPTATTRSLRSTNYPDRYLRHRDNLGYLEQVSASSSAQTKQDATFTVTPGLADANCYSLRAANGQYLRHYDFRIQLGADDGGSTFRQDATFCAHTGASSGSLTLESYNYPGRYLRHYDFALRVDLYQDTDTFRADSSFVATTPWA</sequence>
<dbReference type="EMBL" id="JAMTCK010000002">
    <property type="protein sequence ID" value="MCP2164053.1"/>
    <property type="molecule type" value="Genomic_DNA"/>
</dbReference>
<dbReference type="CDD" id="cd08983">
    <property type="entry name" value="GH43_Bt3655-like"/>
    <property type="match status" value="1"/>
</dbReference>
<reference evidence="4" key="1">
    <citation type="submission" date="2022-06" db="EMBL/GenBank/DDBJ databases">
        <title>Genomic Encyclopedia of Archaeal and Bacterial Type Strains, Phase II (KMG-II): from individual species to whole genera.</title>
        <authorList>
            <person name="Goeker M."/>
        </authorList>
    </citation>
    <scope>NUCLEOTIDE SEQUENCE</scope>
    <source>
        <strain evidence="4">DSM 43935</strain>
    </source>
</reference>
<feature type="region of interest" description="Disordered" evidence="1">
    <location>
        <begin position="32"/>
        <end position="59"/>
    </location>
</feature>
<dbReference type="PANTHER" id="PTHR43301:SF3">
    <property type="entry name" value="ARABINAN ENDO-1,5-ALPHA-L-ARABINOSIDASE A-RELATED"/>
    <property type="match status" value="1"/>
</dbReference>
<dbReference type="SUPFAM" id="SSF75005">
    <property type="entry name" value="Arabinanase/levansucrase/invertase"/>
    <property type="match status" value="1"/>
</dbReference>
<dbReference type="GO" id="GO:0046556">
    <property type="term" value="F:alpha-L-arabinofuranosidase activity"/>
    <property type="evidence" value="ECO:0007669"/>
    <property type="project" value="InterPro"/>
</dbReference>
<dbReference type="InterPro" id="IPR007934">
    <property type="entry name" value="AbfB_ABD"/>
</dbReference>
<protein>
    <submittedName>
        <fullName evidence="4">Glycosyl hydrolases family 43</fullName>
    </submittedName>
</protein>
<dbReference type="RefSeq" id="WP_253767336.1">
    <property type="nucleotide sequence ID" value="NZ_JAMTCK010000002.1"/>
</dbReference>
<dbReference type="AlphaFoldDB" id="A0AAE3GDB2"/>
<feature type="chain" id="PRO_5042045620" evidence="2">
    <location>
        <begin position="24"/>
        <end position="469"/>
    </location>
</feature>
<gene>
    <name evidence="4" type="ORF">LX83_000893</name>
</gene>
<name>A0AAE3GDB2_9PSEU</name>
<dbReference type="Gene3D" id="2.115.10.20">
    <property type="entry name" value="Glycosyl hydrolase domain, family 43"/>
    <property type="match status" value="2"/>
</dbReference>
<comment type="caution">
    <text evidence="4">The sequence shown here is derived from an EMBL/GenBank/DDBJ whole genome shotgun (WGS) entry which is preliminary data.</text>
</comment>
<feature type="domain" description="Alpha-L-arabinofuranosidase B arabinose-binding" evidence="3">
    <location>
        <begin position="332"/>
        <end position="463"/>
    </location>
</feature>
<keyword evidence="4" id="KW-0378">Hydrolase</keyword>
<dbReference type="InterPro" id="IPR050727">
    <property type="entry name" value="GH43_arabinanases"/>
</dbReference>
<dbReference type="SUPFAM" id="SSF110221">
    <property type="entry name" value="AbfB domain"/>
    <property type="match status" value="1"/>
</dbReference>
<dbReference type="Proteomes" id="UP001206128">
    <property type="component" value="Unassembled WGS sequence"/>
</dbReference>
<dbReference type="InterPro" id="IPR023296">
    <property type="entry name" value="Glyco_hydro_beta-prop_sf"/>
</dbReference>
<accession>A0AAE3GDB2</accession>
<evidence type="ECO:0000313" key="4">
    <source>
        <dbReference type="EMBL" id="MCP2164053.1"/>
    </source>
</evidence>
<evidence type="ECO:0000256" key="1">
    <source>
        <dbReference type="SAM" id="MobiDB-lite"/>
    </source>
</evidence>
<evidence type="ECO:0000313" key="5">
    <source>
        <dbReference type="Proteomes" id="UP001206128"/>
    </source>
</evidence>
<organism evidence="4 5">
    <name type="scientific">Goodfellowiella coeruleoviolacea</name>
    <dbReference type="NCBI Taxonomy" id="334858"/>
    <lineage>
        <taxon>Bacteria</taxon>
        <taxon>Bacillati</taxon>
        <taxon>Actinomycetota</taxon>
        <taxon>Actinomycetes</taxon>
        <taxon>Pseudonocardiales</taxon>
        <taxon>Pseudonocardiaceae</taxon>
        <taxon>Goodfellowiella</taxon>
    </lineage>
</organism>
<dbReference type="Pfam" id="PF05270">
    <property type="entry name" value="AbfB"/>
    <property type="match status" value="1"/>
</dbReference>